<keyword evidence="3" id="KW-0479">Metal-binding</keyword>
<keyword evidence="3" id="KW-0560">Oxidoreductase</keyword>
<organism evidence="5 6">
    <name type="scientific">Mesorhizobium delmotii</name>
    <dbReference type="NCBI Taxonomy" id="1631247"/>
    <lineage>
        <taxon>Bacteria</taxon>
        <taxon>Pseudomonadati</taxon>
        <taxon>Pseudomonadota</taxon>
        <taxon>Alphaproteobacteria</taxon>
        <taxon>Hyphomicrobiales</taxon>
        <taxon>Phyllobacteriaceae</taxon>
        <taxon>Mesorhizobium</taxon>
    </lineage>
</organism>
<dbReference type="Pfam" id="PF08240">
    <property type="entry name" value="ADH_N"/>
    <property type="match status" value="1"/>
</dbReference>
<dbReference type="AlphaFoldDB" id="A0A2P9AJ11"/>
<keyword evidence="6" id="KW-1185">Reference proteome</keyword>
<sequence length="337" mass="35881">MKAVGFTKAGPVDVPDALVDVELSRPGELQDRDLLVEIRAISVNPLDAKLRRTVDPGGALKVPGYDGAGVVVAAGPKVTNFKTGDAVFYAGSVVRQGSYAEYQLVDERIVAGMPKSLDFAQAAALPLTTLASWELLFDRLGARPRPASDGRVLLIIGGAGGTGSMAIQLARALTDVTIIATASRPETADWCRELGASHVIDHHQPLKPQVEALGFKGVDLLMALAQTPRHQGQFVDLVQPFGSIGVLDDPDPFPLTTLKTKCITVHMHSMMARSVFQRQDMAEQGGILRKLAQLVDAGHVRTTLAKRMGPASANALIQAHRDIEAGSVNGKIVFEGF</sequence>
<dbReference type="InterPro" id="IPR020843">
    <property type="entry name" value="ER"/>
</dbReference>
<dbReference type="GO" id="GO:0008270">
    <property type="term" value="F:zinc ion binding"/>
    <property type="evidence" value="ECO:0007669"/>
    <property type="project" value="InterPro"/>
</dbReference>
<name>A0A2P9AJ11_9HYPH</name>
<dbReference type="PANTHER" id="PTHR44154">
    <property type="entry name" value="QUINONE OXIDOREDUCTASE"/>
    <property type="match status" value="1"/>
</dbReference>
<feature type="domain" description="Enoyl reductase (ER)" evidence="4">
    <location>
        <begin position="10"/>
        <end position="334"/>
    </location>
</feature>
<keyword evidence="3" id="KW-0862">Zinc</keyword>
<dbReference type="GO" id="GO:0016491">
    <property type="term" value="F:oxidoreductase activity"/>
    <property type="evidence" value="ECO:0007669"/>
    <property type="project" value="UniProtKB-KW"/>
</dbReference>
<evidence type="ECO:0000313" key="5">
    <source>
        <dbReference type="EMBL" id="SJM31135.1"/>
    </source>
</evidence>
<gene>
    <name evidence="5" type="ORF">BQ8482_180363</name>
</gene>
<dbReference type="PANTHER" id="PTHR44154:SF1">
    <property type="entry name" value="QUINONE OXIDOREDUCTASE"/>
    <property type="match status" value="1"/>
</dbReference>
<dbReference type="InterPro" id="IPR014182">
    <property type="entry name" value="ADH_Zn_typ-1"/>
</dbReference>
<dbReference type="InterPro" id="IPR013154">
    <property type="entry name" value="ADH-like_N"/>
</dbReference>
<dbReference type="EMBL" id="FUIG01000024">
    <property type="protein sequence ID" value="SJM31135.1"/>
    <property type="molecule type" value="Genomic_DNA"/>
</dbReference>
<dbReference type="CDD" id="cd08252">
    <property type="entry name" value="AL_MDR"/>
    <property type="match status" value="1"/>
</dbReference>
<evidence type="ECO:0000256" key="1">
    <source>
        <dbReference type="ARBA" id="ARBA00010371"/>
    </source>
</evidence>
<dbReference type="Gene3D" id="3.90.180.10">
    <property type="entry name" value="Medium-chain alcohol dehydrogenases, catalytic domain"/>
    <property type="match status" value="1"/>
</dbReference>
<dbReference type="Proteomes" id="UP000245698">
    <property type="component" value="Unassembled WGS sequence"/>
</dbReference>
<dbReference type="SUPFAM" id="SSF50129">
    <property type="entry name" value="GroES-like"/>
    <property type="match status" value="1"/>
</dbReference>
<dbReference type="Gene3D" id="3.40.50.720">
    <property type="entry name" value="NAD(P)-binding Rossmann-like Domain"/>
    <property type="match status" value="1"/>
</dbReference>
<evidence type="ECO:0000313" key="6">
    <source>
        <dbReference type="Proteomes" id="UP000245698"/>
    </source>
</evidence>
<dbReference type="Pfam" id="PF00107">
    <property type="entry name" value="ADH_zinc_N"/>
    <property type="match status" value="1"/>
</dbReference>
<dbReference type="InterPro" id="IPR051603">
    <property type="entry name" value="Zinc-ADH_QOR/CCCR"/>
</dbReference>
<evidence type="ECO:0000256" key="3">
    <source>
        <dbReference type="RuleBase" id="RU364000"/>
    </source>
</evidence>
<dbReference type="InterPro" id="IPR011032">
    <property type="entry name" value="GroES-like_sf"/>
</dbReference>
<dbReference type="NCBIfam" id="TIGR02817">
    <property type="entry name" value="adh_fam_1"/>
    <property type="match status" value="1"/>
</dbReference>
<dbReference type="InterPro" id="IPR013149">
    <property type="entry name" value="ADH-like_C"/>
</dbReference>
<comment type="similarity">
    <text evidence="1 3">Belongs to the zinc-containing alcohol dehydrogenase family. Quinone oxidoreductase subfamily.</text>
</comment>
<accession>A0A2P9AJ11</accession>
<dbReference type="SUPFAM" id="SSF51735">
    <property type="entry name" value="NAD(P)-binding Rossmann-fold domains"/>
    <property type="match status" value="1"/>
</dbReference>
<proteinExistence type="inferred from homology"/>
<dbReference type="SMART" id="SM00829">
    <property type="entry name" value="PKS_ER"/>
    <property type="match status" value="1"/>
</dbReference>
<dbReference type="InterPro" id="IPR036291">
    <property type="entry name" value="NAD(P)-bd_dom_sf"/>
</dbReference>
<evidence type="ECO:0000256" key="2">
    <source>
        <dbReference type="ARBA" id="ARBA00022857"/>
    </source>
</evidence>
<protein>
    <recommendedName>
        <fullName evidence="3">Zinc-type alcohol dehydrogenase-like protein</fullName>
    </recommendedName>
</protein>
<dbReference type="RefSeq" id="WP_123148427.1">
    <property type="nucleotide sequence ID" value="NZ_FUIG01000024.1"/>
</dbReference>
<reference evidence="6" key="1">
    <citation type="submission" date="2016-12" db="EMBL/GenBank/DDBJ databases">
        <authorList>
            <person name="Brunel B."/>
        </authorList>
    </citation>
    <scope>NUCLEOTIDE SEQUENCE [LARGE SCALE GENOMIC DNA]</scope>
</reference>
<evidence type="ECO:0000259" key="4">
    <source>
        <dbReference type="SMART" id="SM00829"/>
    </source>
</evidence>
<keyword evidence="2" id="KW-0521">NADP</keyword>